<evidence type="ECO:0000256" key="6">
    <source>
        <dbReference type="ARBA" id="ARBA00022741"/>
    </source>
</evidence>
<dbReference type="HAMAP" id="MF_01249">
    <property type="entry name" value="HPr_kinase"/>
    <property type="match status" value="1"/>
</dbReference>
<reference evidence="14 15" key="1">
    <citation type="submission" date="2021-11" db="EMBL/GenBank/DDBJ databases">
        <title>Aliifidinibius sp. nov., a new bacterium isolated from saline soil.</title>
        <authorList>
            <person name="Galisteo C."/>
            <person name="De La Haba R."/>
            <person name="Sanchez-Porro C."/>
            <person name="Ventosa A."/>
        </authorList>
    </citation>
    <scope>NUCLEOTIDE SEQUENCE [LARGE SCALE GENOMIC DNA]</scope>
    <source>
        <strain evidence="14 15">KACC 190600</strain>
    </source>
</reference>
<feature type="active site" evidence="11">
    <location>
        <position position="261"/>
    </location>
</feature>
<feature type="active site" description="Proton acceptor; for phosphorylation activity. Proton donor; for dephosphorylation activity" evidence="11">
    <location>
        <position position="195"/>
    </location>
</feature>
<evidence type="ECO:0000256" key="10">
    <source>
        <dbReference type="ARBA" id="ARBA00047657"/>
    </source>
</evidence>
<evidence type="ECO:0000259" key="13">
    <source>
        <dbReference type="Pfam" id="PF07475"/>
    </source>
</evidence>
<dbReference type="InterPro" id="IPR027417">
    <property type="entry name" value="P-loop_NTPase"/>
</dbReference>
<dbReference type="InterPro" id="IPR003755">
    <property type="entry name" value="HPr(Ser)_kin/Pase"/>
</dbReference>
<feature type="region of interest" description="Important for the catalytic mechanism of dephosphorylation" evidence="11">
    <location>
        <begin position="282"/>
        <end position="287"/>
    </location>
</feature>
<gene>
    <name evidence="11 14" type="primary">hprK</name>
    <name evidence="14" type="ORF">LQ318_05540</name>
</gene>
<keyword evidence="9 11" id="KW-0511">Multifunctional enzyme</keyword>
<name>A0ABT3PWX5_9BACT</name>
<evidence type="ECO:0000256" key="4">
    <source>
        <dbReference type="ARBA" id="ARBA00022527"/>
    </source>
</evidence>
<comment type="catalytic activity">
    <reaction evidence="10 11">
        <text>[HPr protein]-O-phospho-L-serine + phosphate + H(+) = [HPr protein]-L-serine + diphosphate</text>
        <dbReference type="Rhea" id="RHEA:46604"/>
        <dbReference type="Rhea" id="RHEA-COMP:11602"/>
        <dbReference type="Rhea" id="RHEA-COMP:11603"/>
        <dbReference type="ChEBI" id="CHEBI:15378"/>
        <dbReference type="ChEBI" id="CHEBI:29999"/>
        <dbReference type="ChEBI" id="CHEBI:33019"/>
        <dbReference type="ChEBI" id="CHEBI:43474"/>
        <dbReference type="ChEBI" id="CHEBI:83421"/>
    </reaction>
</comment>
<comment type="subunit">
    <text evidence="3 11">Homohexamer.</text>
</comment>
<dbReference type="GO" id="GO:0016301">
    <property type="term" value="F:kinase activity"/>
    <property type="evidence" value="ECO:0007669"/>
    <property type="project" value="UniProtKB-KW"/>
</dbReference>
<comment type="function">
    <text evidence="11">Catalyzes the ATP- as well as the pyrophosphate-dependent phosphorylation of a specific serine residue in HPr, a phosphocarrier protein of the phosphoenolpyruvate-dependent sugar phosphotransferase system (PTS). HprK/P also catalyzes the pyrophosphate-producing, inorganic phosphate-dependent dephosphorylation (phosphorolysis) of seryl-phosphorylated HPr (P-Ser-HPr).</text>
</comment>
<comment type="catalytic activity">
    <reaction evidence="1 11">
        <text>[HPr protein]-L-serine + ATP = [HPr protein]-O-phospho-L-serine + ADP + H(+)</text>
        <dbReference type="Rhea" id="RHEA:46600"/>
        <dbReference type="Rhea" id="RHEA-COMP:11602"/>
        <dbReference type="Rhea" id="RHEA-COMP:11603"/>
        <dbReference type="ChEBI" id="CHEBI:15378"/>
        <dbReference type="ChEBI" id="CHEBI:29999"/>
        <dbReference type="ChEBI" id="CHEBI:30616"/>
        <dbReference type="ChEBI" id="CHEBI:83421"/>
        <dbReference type="ChEBI" id="CHEBI:456216"/>
    </reaction>
</comment>
<dbReference type="Gene3D" id="3.40.50.300">
    <property type="entry name" value="P-loop containing nucleotide triphosphate hydrolases"/>
    <property type="match status" value="1"/>
</dbReference>
<dbReference type="PANTHER" id="PTHR30305:SF1">
    <property type="entry name" value="HPR KINASE_PHOSPHORYLASE"/>
    <property type="match status" value="1"/>
</dbReference>
<feature type="binding site" evidence="11">
    <location>
        <position position="219"/>
    </location>
    <ligand>
        <name>Mg(2+)</name>
        <dbReference type="ChEBI" id="CHEBI:18420"/>
    </ligand>
</feature>
<feature type="domain" description="HPr(Ser) kinase/phosphorylase N-terminal" evidence="12">
    <location>
        <begin position="16"/>
        <end position="145"/>
    </location>
</feature>
<dbReference type="EMBL" id="JAJNDC010000001">
    <property type="protein sequence ID" value="MCW9712365.1"/>
    <property type="molecule type" value="Genomic_DNA"/>
</dbReference>
<dbReference type="CDD" id="cd01918">
    <property type="entry name" value="HprK_C"/>
    <property type="match status" value="1"/>
</dbReference>
<dbReference type="Pfam" id="PF02603">
    <property type="entry name" value="Hpr_kinase_N"/>
    <property type="match status" value="1"/>
</dbReference>
<keyword evidence="11" id="KW-0460">Magnesium</keyword>
<comment type="domain">
    <text evidence="11">The Walker A ATP-binding motif also binds Pi and PPi.</text>
</comment>
<evidence type="ECO:0000313" key="15">
    <source>
        <dbReference type="Proteomes" id="UP001207337"/>
    </source>
</evidence>
<feature type="binding site" evidence="11">
    <location>
        <position position="178"/>
    </location>
    <ligand>
        <name>Mg(2+)</name>
        <dbReference type="ChEBI" id="CHEBI:18420"/>
    </ligand>
</feature>
<evidence type="ECO:0000313" key="14">
    <source>
        <dbReference type="EMBL" id="MCW9712365.1"/>
    </source>
</evidence>
<sequence length="343" mass="38976">MPFGQHESIPKKEKISVAYLIERLRKRVKIDINAFTAEEQSNQRYVTEADIHRPGLALAGFIKLFTHQRIQVIGNTECRYLNSLSPREQKEAFKNLTQFEIPVLFLTHGNELPDYLLDMAQKADIPVFGTPLESVVFLHRMRDFLEDQFALQTMLHGTMVDVYGIGILIAGKSGIGKSEVALDLVERGHRLVSDDAVILTKKNNVLMSSATEMNKHFMEIRGLGIIDIMSMFGVRAIRYQKRLEVVLELSLWDEESQDIERTGLNQETTSIMGVEIPLINLPITPGKNITVIAEVIAMNYLLRHYGYDAAEAFQEKVKKHIAEKADPSSMPRRAVEYFEGDIE</sequence>
<comment type="caution">
    <text evidence="14">The sequence shown here is derived from an EMBL/GenBank/DDBJ whole genome shotgun (WGS) entry which is preliminary data.</text>
</comment>
<dbReference type="Pfam" id="PF07475">
    <property type="entry name" value="Hpr_kinase_C"/>
    <property type="match status" value="1"/>
</dbReference>
<dbReference type="Proteomes" id="UP001207337">
    <property type="component" value="Unassembled WGS sequence"/>
</dbReference>
<evidence type="ECO:0000256" key="11">
    <source>
        <dbReference type="HAMAP-Rule" id="MF_01249"/>
    </source>
</evidence>
<evidence type="ECO:0000256" key="8">
    <source>
        <dbReference type="ARBA" id="ARBA00022840"/>
    </source>
</evidence>
<keyword evidence="5 11" id="KW-0808">Transferase</keyword>
<feature type="domain" description="HPr kinase/phosphorylase C-terminal" evidence="13">
    <location>
        <begin position="148"/>
        <end position="316"/>
    </location>
</feature>
<keyword evidence="4 11" id="KW-0723">Serine/threonine-protein kinase</keyword>
<comment type="miscellaneous">
    <text evidence="11">Both phosphorylation and phosphorolysis are carried out by the same active site and suggest a common mechanism for both reactions.</text>
</comment>
<comment type="cofactor">
    <cofactor evidence="11">
        <name>Mg(2+)</name>
        <dbReference type="ChEBI" id="CHEBI:18420"/>
    </cofactor>
</comment>
<comment type="similarity">
    <text evidence="2 11">Belongs to the HPrK/P family.</text>
</comment>
<dbReference type="RefSeq" id="WP_265788273.1">
    <property type="nucleotide sequence ID" value="NZ_BAABRS010000001.1"/>
</dbReference>
<keyword evidence="15" id="KW-1185">Reference proteome</keyword>
<dbReference type="EC" id="2.7.4.-" evidence="11"/>
<evidence type="ECO:0000256" key="7">
    <source>
        <dbReference type="ARBA" id="ARBA00022777"/>
    </source>
</evidence>
<dbReference type="InterPro" id="IPR028979">
    <property type="entry name" value="Ser_kin/Pase_Hpr-like_N_sf"/>
</dbReference>
<dbReference type="Gene3D" id="3.40.1390.20">
    <property type="entry name" value="HprK N-terminal domain-like"/>
    <property type="match status" value="1"/>
</dbReference>
<evidence type="ECO:0000256" key="1">
    <source>
        <dbReference type="ARBA" id="ARBA00001120"/>
    </source>
</evidence>
<keyword evidence="7 11" id="KW-0418">Kinase</keyword>
<evidence type="ECO:0000256" key="5">
    <source>
        <dbReference type="ARBA" id="ARBA00022679"/>
    </source>
</evidence>
<dbReference type="SUPFAM" id="SSF53795">
    <property type="entry name" value="PEP carboxykinase-like"/>
    <property type="match status" value="1"/>
</dbReference>
<keyword evidence="8 11" id="KW-0067">ATP-binding</keyword>
<dbReference type="NCBIfam" id="TIGR00679">
    <property type="entry name" value="hpr-ser"/>
    <property type="match status" value="1"/>
</dbReference>
<feature type="binding site" evidence="11">
    <location>
        <begin position="171"/>
        <end position="178"/>
    </location>
    <ligand>
        <name>ATP</name>
        <dbReference type="ChEBI" id="CHEBI:30616"/>
    </ligand>
</feature>
<keyword evidence="6 11" id="KW-0547">Nucleotide-binding</keyword>
<evidence type="ECO:0000256" key="9">
    <source>
        <dbReference type="ARBA" id="ARBA00023268"/>
    </source>
</evidence>
<organism evidence="14 15">
    <name type="scientific">Fodinibius salicampi</name>
    <dbReference type="NCBI Taxonomy" id="1920655"/>
    <lineage>
        <taxon>Bacteria</taxon>
        <taxon>Pseudomonadati</taxon>
        <taxon>Balneolota</taxon>
        <taxon>Balneolia</taxon>
        <taxon>Balneolales</taxon>
        <taxon>Balneolaceae</taxon>
        <taxon>Fodinibius</taxon>
    </lineage>
</organism>
<evidence type="ECO:0000256" key="3">
    <source>
        <dbReference type="ARBA" id="ARBA00011643"/>
    </source>
</evidence>
<dbReference type="InterPro" id="IPR011104">
    <property type="entry name" value="Hpr_kin/Pase_C"/>
</dbReference>
<accession>A0ABT3PWX5</accession>
<feature type="active site" evidence="11">
    <location>
        <position position="156"/>
    </location>
</feature>
<proteinExistence type="inferred from homology"/>
<keyword evidence="11" id="KW-0479">Metal-binding</keyword>
<feature type="region of interest" description="Important for the catalytic mechanism of both phosphorylation and dephosphorylation" evidence="11">
    <location>
        <begin position="218"/>
        <end position="227"/>
    </location>
</feature>
<evidence type="ECO:0000259" key="12">
    <source>
        <dbReference type="Pfam" id="PF02603"/>
    </source>
</evidence>
<dbReference type="SUPFAM" id="SSF75138">
    <property type="entry name" value="HprK N-terminal domain-like"/>
    <property type="match status" value="1"/>
</dbReference>
<dbReference type="EC" id="2.7.11.-" evidence="11"/>
<evidence type="ECO:0000256" key="2">
    <source>
        <dbReference type="ARBA" id="ARBA00006883"/>
    </source>
</evidence>
<feature type="active site" evidence="11">
    <location>
        <position position="177"/>
    </location>
</feature>
<dbReference type="InterPro" id="IPR011126">
    <property type="entry name" value="Hpr_kin/Pase_Hpr_N"/>
</dbReference>
<protein>
    <recommendedName>
        <fullName evidence="11">HPr kinase/phosphorylase</fullName>
        <shortName evidence="11">HPrK/P</shortName>
        <ecNumber evidence="11">2.7.11.-</ecNumber>
        <ecNumber evidence="11">2.7.4.-</ecNumber>
    </recommendedName>
    <alternativeName>
        <fullName evidence="11">HPr(Ser) kinase/phosphorylase</fullName>
    </alternativeName>
</protein>
<dbReference type="PANTHER" id="PTHR30305">
    <property type="entry name" value="PROTEIN YJDM-RELATED"/>
    <property type="match status" value="1"/>
</dbReference>